<dbReference type="Proteomes" id="UP000509658">
    <property type="component" value="Chromosome"/>
</dbReference>
<evidence type="ECO:0000256" key="1">
    <source>
        <dbReference type="ARBA" id="ARBA00022884"/>
    </source>
</evidence>
<dbReference type="InterPro" id="IPR017924">
    <property type="entry name" value="RNA-binding_YhbY"/>
</dbReference>
<reference evidence="4 5" key="1">
    <citation type="submission" date="2020-05" db="EMBL/GenBank/DDBJ databases">
        <title>Horizontal transmission and recombination maintain forever young bacterial symbiont genomes.</title>
        <authorList>
            <person name="Russell S.L."/>
            <person name="Pepper-Tunick E."/>
            <person name="Svedberg J."/>
            <person name="Byrne A."/>
            <person name="Ruelas Castillo J."/>
            <person name="Vollmers C."/>
            <person name="Beinart R.A."/>
            <person name="Corbett-Detig R."/>
        </authorList>
    </citation>
    <scope>NUCLEOTIDE SEQUENCE [LARGE SCALE GENOMIC DNA]</scope>
    <source>
        <strain evidence="4">Santa_Monica_outfall</strain>
    </source>
</reference>
<dbReference type="EMBL" id="CP054491">
    <property type="protein sequence ID" value="QKQ26474.1"/>
    <property type="molecule type" value="Genomic_DNA"/>
</dbReference>
<evidence type="ECO:0000313" key="4">
    <source>
        <dbReference type="EMBL" id="QKQ26474.1"/>
    </source>
</evidence>
<keyword evidence="5" id="KW-1185">Reference proteome</keyword>
<dbReference type="Gene3D" id="3.30.110.60">
    <property type="entry name" value="YhbY-like"/>
    <property type="match status" value="1"/>
</dbReference>
<name>A0A6N0HVS0_9GAMM</name>
<dbReference type="SMART" id="SM01103">
    <property type="entry name" value="CRS1_YhbY"/>
    <property type="match status" value="1"/>
</dbReference>
<dbReference type="NCBIfam" id="TIGR00253">
    <property type="entry name" value="RNA_bind_YhbY"/>
    <property type="match status" value="1"/>
</dbReference>
<protein>
    <submittedName>
        <fullName evidence="4">Ribosome assembly RNA-binding protein YhbY</fullName>
    </submittedName>
</protein>
<dbReference type="RefSeq" id="WP_174673069.1">
    <property type="nucleotide sequence ID" value="NZ_CP054491.1"/>
</dbReference>
<sequence>MPPFFDQHYFTEVYTPVPLTDSQKRHLRGLGHSLKPLIIVGDKGISEGLIEETRSTITHHELIKVRVNAMDRESRDAMIATLCEACKAELIQRIGHVALLFKRNIDKPRIEIPAR</sequence>
<dbReference type="AlphaFoldDB" id="A0A6N0HVS0"/>
<dbReference type="InterPro" id="IPR035920">
    <property type="entry name" value="YhbY-like_sf"/>
</dbReference>
<dbReference type="InterPro" id="IPR051925">
    <property type="entry name" value="RNA-binding_domain"/>
</dbReference>
<dbReference type="PANTHER" id="PTHR40065">
    <property type="entry name" value="RNA-BINDING PROTEIN YHBY"/>
    <property type="match status" value="1"/>
</dbReference>
<accession>A0A6N0HVS0</accession>
<proteinExistence type="predicted"/>
<keyword evidence="1 2" id="KW-0694">RNA-binding</keyword>
<evidence type="ECO:0000313" key="5">
    <source>
        <dbReference type="Proteomes" id="UP000509658"/>
    </source>
</evidence>
<dbReference type="PANTHER" id="PTHR40065:SF3">
    <property type="entry name" value="RNA-BINDING PROTEIN YHBY"/>
    <property type="match status" value="1"/>
</dbReference>
<organism evidence="4 5">
    <name type="scientific">Candidatus Reidiella endopervernicosa</name>
    <dbReference type="NCBI Taxonomy" id="2738883"/>
    <lineage>
        <taxon>Bacteria</taxon>
        <taxon>Pseudomonadati</taxon>
        <taxon>Pseudomonadota</taxon>
        <taxon>Gammaproteobacteria</taxon>
        <taxon>Candidatus Reidiella</taxon>
    </lineage>
</organism>
<dbReference type="SUPFAM" id="SSF75471">
    <property type="entry name" value="YhbY-like"/>
    <property type="match status" value="1"/>
</dbReference>
<evidence type="ECO:0000256" key="2">
    <source>
        <dbReference type="PROSITE-ProRule" id="PRU00626"/>
    </source>
</evidence>
<dbReference type="GO" id="GO:0003723">
    <property type="term" value="F:RNA binding"/>
    <property type="evidence" value="ECO:0007669"/>
    <property type="project" value="UniProtKB-UniRule"/>
</dbReference>
<evidence type="ECO:0000259" key="3">
    <source>
        <dbReference type="PROSITE" id="PS51295"/>
    </source>
</evidence>
<feature type="domain" description="CRM" evidence="3">
    <location>
        <begin position="17"/>
        <end position="113"/>
    </location>
</feature>
<dbReference type="Pfam" id="PF01985">
    <property type="entry name" value="CRS1_YhbY"/>
    <property type="match status" value="1"/>
</dbReference>
<dbReference type="PROSITE" id="PS51295">
    <property type="entry name" value="CRM"/>
    <property type="match status" value="1"/>
</dbReference>
<dbReference type="InterPro" id="IPR001890">
    <property type="entry name" value="RNA-binding_CRM"/>
</dbReference>
<dbReference type="KEGG" id="rev:HUE57_09440"/>
<gene>
    <name evidence="4" type="primary">yhbY</name>
    <name evidence="4" type="ORF">HUE57_09440</name>
</gene>